<comment type="caution">
    <text evidence="1">The sequence shown here is derived from an EMBL/GenBank/DDBJ whole genome shotgun (WGS) entry which is preliminary data.</text>
</comment>
<evidence type="ECO:0000313" key="2">
    <source>
        <dbReference type="Proteomes" id="UP000247233"/>
    </source>
</evidence>
<dbReference type="SMART" id="SM00248">
    <property type="entry name" value="ANK"/>
    <property type="match status" value="2"/>
</dbReference>
<reference evidence="1 2" key="1">
    <citation type="submission" date="2016-12" db="EMBL/GenBank/DDBJ databases">
        <title>The genomes of Aspergillus section Nigri reveals drivers in fungal speciation.</title>
        <authorList>
            <consortium name="DOE Joint Genome Institute"/>
            <person name="Vesth T.C."/>
            <person name="Nybo J."/>
            <person name="Theobald S."/>
            <person name="Brandl J."/>
            <person name="Frisvad J.C."/>
            <person name="Nielsen K.F."/>
            <person name="Lyhne E.K."/>
            <person name="Kogle M.E."/>
            <person name="Kuo A."/>
            <person name="Riley R."/>
            <person name="Clum A."/>
            <person name="Nolan M."/>
            <person name="Lipzen A."/>
            <person name="Salamov A."/>
            <person name="Henrissat B."/>
            <person name="Wiebenga A."/>
            <person name="De Vries R.P."/>
            <person name="Grigoriev I.V."/>
            <person name="Mortensen U.H."/>
            <person name="Andersen M.R."/>
            <person name="Baker S.E."/>
        </authorList>
    </citation>
    <scope>NUCLEOTIDE SEQUENCE [LARGE SCALE GENOMIC DNA]</scope>
    <source>
        <strain evidence="1 2">CBS 117.55</strain>
    </source>
</reference>
<dbReference type="RefSeq" id="XP_025396116.1">
    <property type="nucleotide sequence ID" value="XM_025546873.1"/>
</dbReference>
<sequence>MGLISQPRTRLYQVDCGWDDILDAISPGRTCSVPQLGCPVADSLRRKELISVTSSARRHNGRRQRASLGHLMLTAIATPAVSDSLTPVDVDPPSDFGPLWQQAIREYEEITERKVIPRRRDSASIVMIPSTKAYSIHGWTALLVAAQSDQPEAISLLLRRHPNIVSQRFPSGATAVAVAAEMGSDRAVAVLLNAMDKDDSGSGLLTAEKGSRPVDS</sequence>
<evidence type="ECO:0000313" key="1">
    <source>
        <dbReference type="EMBL" id="PWY71014.1"/>
    </source>
</evidence>
<protein>
    <submittedName>
        <fullName evidence="1">Uncharacterized protein</fullName>
    </submittedName>
</protein>
<keyword evidence="2" id="KW-1185">Reference proteome</keyword>
<organism evidence="1 2">
    <name type="scientific">Aspergillus heteromorphus CBS 117.55</name>
    <dbReference type="NCBI Taxonomy" id="1448321"/>
    <lineage>
        <taxon>Eukaryota</taxon>
        <taxon>Fungi</taxon>
        <taxon>Dikarya</taxon>
        <taxon>Ascomycota</taxon>
        <taxon>Pezizomycotina</taxon>
        <taxon>Eurotiomycetes</taxon>
        <taxon>Eurotiomycetidae</taxon>
        <taxon>Eurotiales</taxon>
        <taxon>Aspergillaceae</taxon>
        <taxon>Aspergillus</taxon>
        <taxon>Aspergillus subgen. Circumdati</taxon>
    </lineage>
</organism>
<dbReference type="InterPro" id="IPR036770">
    <property type="entry name" value="Ankyrin_rpt-contain_sf"/>
</dbReference>
<dbReference type="Pfam" id="PF12796">
    <property type="entry name" value="Ank_2"/>
    <property type="match status" value="1"/>
</dbReference>
<dbReference type="SUPFAM" id="SSF48403">
    <property type="entry name" value="Ankyrin repeat"/>
    <property type="match status" value="1"/>
</dbReference>
<gene>
    <name evidence="1" type="ORF">BO70DRAFT_399627</name>
</gene>
<dbReference type="InterPro" id="IPR002110">
    <property type="entry name" value="Ankyrin_rpt"/>
</dbReference>
<dbReference type="GeneID" id="37069110"/>
<dbReference type="AlphaFoldDB" id="A0A317V9F0"/>
<proteinExistence type="predicted"/>
<name>A0A317V9F0_9EURO</name>
<dbReference type="Proteomes" id="UP000247233">
    <property type="component" value="Unassembled WGS sequence"/>
</dbReference>
<dbReference type="Gene3D" id="1.25.40.20">
    <property type="entry name" value="Ankyrin repeat-containing domain"/>
    <property type="match status" value="1"/>
</dbReference>
<dbReference type="VEuPathDB" id="FungiDB:BO70DRAFT_399627"/>
<accession>A0A317V9F0</accession>
<dbReference type="EMBL" id="MSFL01000029">
    <property type="protein sequence ID" value="PWY71014.1"/>
    <property type="molecule type" value="Genomic_DNA"/>
</dbReference>